<evidence type="ECO:0000256" key="7">
    <source>
        <dbReference type="ARBA" id="ARBA00023136"/>
    </source>
</evidence>
<evidence type="ECO:0000256" key="5">
    <source>
        <dbReference type="ARBA" id="ARBA00023015"/>
    </source>
</evidence>
<keyword evidence="5" id="KW-0805">Transcription regulation</keyword>
<keyword evidence="7 9" id="KW-0472">Membrane</keyword>
<sequence>MKKTIYIRLLTHLVIVIILITLLIGFLVYQNTNSILKEQALSHNSELLGQTEKIVTQAMGEVEQLAISLALNSDINKSVLFSWDLRNEYEFLKNTSDLFTDRLTSSKYLHSILLYSSTNQKLISNSGITNLNEYNDQKDLQSVIHNHNRTEWKANKIVNSNGKSENVISFYTSLPISSQEKKGILVINLKEDVLYKAVINTNNKKLGNVVILDNEGKVLSSTDKSMFLKRFDQVDIGRIKANHHGYFIEDIKGANTLVSFQESKNGWIYLTLNPYKEVVKRSSEVIYITLSVTLTTLIIGILLIIFVSSKHYQPIRKIVEDLNKNKNSFVDKSIKDEFSFIRTSIDHLFKENNEFKIKFKNSELILRDHVILNLLSGTNLIEKEILQQVQHYKINLSHKSFIVLVLRSNYKSKFDNDQQVIDLFHYKLRSLCEEIIELYGGGVYISDFHKQDVIIMNSDSLNSETIKEMALYMKKIIDEQFPMVSISIGIGGKYNGLSEISLSYTEAKEALVYKWLAGEGSILSFNEIQINHLNRNELIEYRKMIESIENELKAGNIEKACQIKENMISKLKNDSQFGYLNKKMILTHLLNSLAIISVELIGNRENEYDSLYVEFEKLQNLDEIQIWFEEVMTNISSNLQDKRENKNVEVINTLTEYIHNNFREPISLQILSDIVYMNSHYLSKLFKDVTGKNFSDYLLDIRLKEAMTMLKATSKNIVDIASETGFGHKQNFIRNFKKHTGLTPTEYRKQSFLESATSQSE</sequence>
<protein>
    <submittedName>
        <fullName evidence="11">YesN/AraC family two-component response regulator</fullName>
    </submittedName>
</protein>
<organism evidence="11 12">
    <name type="scientific">Lederbergia wuyishanensis</name>
    <dbReference type="NCBI Taxonomy" id="1347903"/>
    <lineage>
        <taxon>Bacteria</taxon>
        <taxon>Bacillati</taxon>
        <taxon>Bacillota</taxon>
        <taxon>Bacilli</taxon>
        <taxon>Bacillales</taxon>
        <taxon>Bacillaceae</taxon>
        <taxon>Lederbergia</taxon>
    </lineage>
</organism>
<dbReference type="SUPFAM" id="SSF46689">
    <property type="entry name" value="Homeodomain-like"/>
    <property type="match status" value="2"/>
</dbReference>
<dbReference type="PROSITE" id="PS00041">
    <property type="entry name" value="HTH_ARAC_FAMILY_1"/>
    <property type="match status" value="1"/>
</dbReference>
<dbReference type="Pfam" id="PF12833">
    <property type="entry name" value="HTH_18"/>
    <property type="match status" value="1"/>
</dbReference>
<dbReference type="EMBL" id="JAUSUO010000009">
    <property type="protein sequence ID" value="MDQ0344345.1"/>
    <property type="molecule type" value="Genomic_DNA"/>
</dbReference>
<evidence type="ECO:0000256" key="8">
    <source>
        <dbReference type="ARBA" id="ARBA00023163"/>
    </source>
</evidence>
<keyword evidence="3 9" id="KW-0812">Transmembrane</keyword>
<dbReference type="InterPro" id="IPR009057">
    <property type="entry name" value="Homeodomain-like_sf"/>
</dbReference>
<dbReference type="Proteomes" id="UP001232343">
    <property type="component" value="Unassembled WGS sequence"/>
</dbReference>
<evidence type="ECO:0000256" key="6">
    <source>
        <dbReference type="ARBA" id="ARBA00023125"/>
    </source>
</evidence>
<evidence type="ECO:0000259" key="10">
    <source>
        <dbReference type="PROSITE" id="PS01124"/>
    </source>
</evidence>
<dbReference type="InterPro" id="IPR018062">
    <property type="entry name" value="HTH_AraC-typ_CS"/>
</dbReference>
<evidence type="ECO:0000256" key="1">
    <source>
        <dbReference type="ARBA" id="ARBA00004651"/>
    </source>
</evidence>
<dbReference type="InterPro" id="IPR041522">
    <property type="entry name" value="CdaR_GGDEF"/>
</dbReference>
<comment type="subcellular location">
    <subcellularLocation>
        <location evidence="1">Cell membrane</location>
        <topology evidence="1">Multi-pass membrane protein</topology>
    </subcellularLocation>
</comment>
<evidence type="ECO:0000313" key="12">
    <source>
        <dbReference type="Proteomes" id="UP001232343"/>
    </source>
</evidence>
<evidence type="ECO:0000256" key="3">
    <source>
        <dbReference type="ARBA" id="ARBA00022692"/>
    </source>
</evidence>
<evidence type="ECO:0000256" key="4">
    <source>
        <dbReference type="ARBA" id="ARBA00022989"/>
    </source>
</evidence>
<dbReference type="Gene3D" id="1.10.10.60">
    <property type="entry name" value="Homeodomain-like"/>
    <property type="match status" value="2"/>
</dbReference>
<keyword evidence="12" id="KW-1185">Reference proteome</keyword>
<dbReference type="InterPro" id="IPR020449">
    <property type="entry name" value="Tscrpt_reg_AraC-type_HTH"/>
</dbReference>
<dbReference type="SMART" id="SM00342">
    <property type="entry name" value="HTH_ARAC"/>
    <property type="match status" value="1"/>
</dbReference>
<dbReference type="PANTHER" id="PTHR43280:SF2">
    <property type="entry name" value="HTH-TYPE TRANSCRIPTIONAL REGULATOR EXSA"/>
    <property type="match status" value="1"/>
</dbReference>
<dbReference type="InterPro" id="IPR033479">
    <property type="entry name" value="dCache_1"/>
</dbReference>
<dbReference type="Gene3D" id="3.30.450.20">
    <property type="entry name" value="PAS domain"/>
    <property type="match status" value="1"/>
</dbReference>
<dbReference type="PRINTS" id="PR00032">
    <property type="entry name" value="HTHARAC"/>
</dbReference>
<feature type="domain" description="HTH araC/xylS-type" evidence="10">
    <location>
        <begin position="652"/>
        <end position="750"/>
    </location>
</feature>
<keyword evidence="8" id="KW-0804">Transcription</keyword>
<dbReference type="RefSeq" id="WP_244682614.1">
    <property type="nucleotide sequence ID" value="NZ_JALIRM010000012.1"/>
</dbReference>
<dbReference type="PROSITE" id="PS01124">
    <property type="entry name" value="HTH_ARAC_FAMILY_2"/>
    <property type="match status" value="1"/>
</dbReference>
<accession>A0ABU0D7H6</accession>
<evidence type="ECO:0000256" key="2">
    <source>
        <dbReference type="ARBA" id="ARBA00022475"/>
    </source>
</evidence>
<comment type="caution">
    <text evidence="11">The sequence shown here is derived from an EMBL/GenBank/DDBJ whole genome shotgun (WGS) entry which is preliminary data.</text>
</comment>
<keyword evidence="6" id="KW-0238">DNA-binding</keyword>
<reference evidence="11 12" key="1">
    <citation type="submission" date="2023-07" db="EMBL/GenBank/DDBJ databases">
        <title>Genomic Encyclopedia of Type Strains, Phase IV (KMG-IV): sequencing the most valuable type-strain genomes for metagenomic binning, comparative biology and taxonomic classification.</title>
        <authorList>
            <person name="Goeker M."/>
        </authorList>
    </citation>
    <scope>NUCLEOTIDE SEQUENCE [LARGE SCALE GENOMIC DNA]</scope>
    <source>
        <strain evidence="11 12">DSM 27848</strain>
    </source>
</reference>
<evidence type="ECO:0000256" key="9">
    <source>
        <dbReference type="SAM" id="Phobius"/>
    </source>
</evidence>
<gene>
    <name evidence="11" type="ORF">J2S14_003188</name>
</gene>
<dbReference type="Pfam" id="PF02743">
    <property type="entry name" value="dCache_1"/>
    <property type="match status" value="1"/>
</dbReference>
<dbReference type="Pfam" id="PF17853">
    <property type="entry name" value="GGDEF_2"/>
    <property type="match status" value="1"/>
</dbReference>
<dbReference type="InterPro" id="IPR018060">
    <property type="entry name" value="HTH_AraC"/>
</dbReference>
<feature type="transmembrane region" description="Helical" evidence="9">
    <location>
        <begin position="285"/>
        <end position="307"/>
    </location>
</feature>
<proteinExistence type="predicted"/>
<keyword evidence="2" id="KW-1003">Cell membrane</keyword>
<feature type="transmembrane region" description="Helical" evidence="9">
    <location>
        <begin position="9"/>
        <end position="29"/>
    </location>
</feature>
<evidence type="ECO:0000313" key="11">
    <source>
        <dbReference type="EMBL" id="MDQ0344345.1"/>
    </source>
</evidence>
<name>A0ABU0D7H6_9BACI</name>
<keyword evidence="4 9" id="KW-1133">Transmembrane helix</keyword>
<dbReference type="PANTHER" id="PTHR43280">
    <property type="entry name" value="ARAC-FAMILY TRANSCRIPTIONAL REGULATOR"/>
    <property type="match status" value="1"/>
</dbReference>